<evidence type="ECO:0000259" key="3">
    <source>
        <dbReference type="PROSITE" id="PS50203"/>
    </source>
</evidence>
<dbReference type="HOGENOM" id="CLU_653315_0_0_3"/>
<dbReference type="PROSITE" id="PS50203">
    <property type="entry name" value="CALPAIN_CAT"/>
    <property type="match status" value="1"/>
</dbReference>
<gene>
    <name evidence="4" type="ORF">Cylst_1265</name>
</gene>
<name>K9WTN8_9NOST</name>
<evidence type="ECO:0000256" key="2">
    <source>
        <dbReference type="SAM" id="MobiDB-lite"/>
    </source>
</evidence>
<comment type="caution">
    <text evidence="1">Lacks conserved residue(s) required for the propagation of feature annotation.</text>
</comment>
<dbReference type="KEGG" id="csg:Cylst_1265"/>
<evidence type="ECO:0000313" key="4">
    <source>
        <dbReference type="EMBL" id="AFZ23558.1"/>
    </source>
</evidence>
<dbReference type="STRING" id="56107.Cylst_1265"/>
<dbReference type="InterPro" id="IPR001300">
    <property type="entry name" value="Peptidase_C2_calpain_cat"/>
</dbReference>
<feature type="domain" description="Calpain catalytic" evidence="3">
    <location>
        <begin position="249"/>
        <end position="420"/>
    </location>
</feature>
<keyword evidence="5" id="KW-1185">Reference proteome</keyword>
<dbReference type="AlphaFoldDB" id="K9WTN8"/>
<dbReference type="GO" id="GO:0004198">
    <property type="term" value="F:calcium-dependent cysteine-type endopeptidase activity"/>
    <property type="evidence" value="ECO:0007669"/>
    <property type="project" value="InterPro"/>
</dbReference>
<feature type="region of interest" description="Disordered" evidence="2">
    <location>
        <begin position="1"/>
        <end position="73"/>
    </location>
</feature>
<sequence>MYSREHRTAKTPSHKTDTAATNRFAPPRFVYHPKVETATPQAEQTTDLQAESENSESLDSSCLKPGILSPRFTKPQPRQIQMKLNLGLFRNQQAVEKAPADVVQRMNTPLDESIQPQELLEKKQRATPQLEKTPDLQAKSENVKPDPFEAAPLLPNPRLAAWDIGKTAKIPAGKEFYKLSNDGSKKKAQPRSQDLIVKVENENDGGYIFSIAKVPEKFWVAKENIKQIVQSGFKKIDVPLFPPDPKWKPSPDDVRQLGIGDCYLGAALASIAAQKPEYIKEIVREDKDGNVTVRLYKVNRQDYQHPKFTPQYIKVEKSIPQDEFGIDLYSNGALWVRMIQKAYAAGGFTGTPRVFPLQPLNYLNIDSGFSSYAFEALLGKPSTILGLKSGPTYNKKKIQYEDGNEIVAKDNTKEIITPIK</sequence>
<dbReference type="Proteomes" id="UP000010475">
    <property type="component" value="Chromosome"/>
</dbReference>
<dbReference type="EMBL" id="CP003642">
    <property type="protein sequence ID" value="AFZ23558.1"/>
    <property type="molecule type" value="Genomic_DNA"/>
</dbReference>
<dbReference type="eggNOG" id="COG3103">
    <property type="taxonomic scope" value="Bacteria"/>
</dbReference>
<protein>
    <recommendedName>
        <fullName evidence="3">Calpain catalytic domain-containing protein</fullName>
    </recommendedName>
</protein>
<reference evidence="4 5" key="1">
    <citation type="submission" date="2012-06" db="EMBL/GenBank/DDBJ databases">
        <title>Finished chromosome of genome of Cylindrospermum stagnale PCC 7417.</title>
        <authorList>
            <consortium name="US DOE Joint Genome Institute"/>
            <person name="Gugger M."/>
            <person name="Coursin T."/>
            <person name="Rippka R."/>
            <person name="Tandeau De Marsac N."/>
            <person name="Huntemann M."/>
            <person name="Wei C.-L."/>
            <person name="Han J."/>
            <person name="Detter J.C."/>
            <person name="Han C."/>
            <person name="Tapia R."/>
            <person name="Chen A."/>
            <person name="Kyrpides N."/>
            <person name="Mavromatis K."/>
            <person name="Markowitz V."/>
            <person name="Szeto E."/>
            <person name="Ivanova N."/>
            <person name="Pagani I."/>
            <person name="Pati A."/>
            <person name="Goodwin L."/>
            <person name="Nordberg H.P."/>
            <person name="Cantor M.N."/>
            <person name="Hua S.X."/>
            <person name="Woyke T."/>
            <person name="Kerfeld C.A."/>
        </authorList>
    </citation>
    <scope>NUCLEOTIDE SEQUENCE [LARGE SCALE GENOMIC DNA]</scope>
    <source>
        <strain evidence="4 5">PCC 7417</strain>
    </source>
</reference>
<dbReference type="InterPro" id="IPR038765">
    <property type="entry name" value="Papain-like_cys_pep_sf"/>
</dbReference>
<accession>K9WTN8</accession>
<dbReference type="eggNOG" id="COG1572">
    <property type="taxonomic scope" value="Bacteria"/>
</dbReference>
<dbReference type="GO" id="GO:0006508">
    <property type="term" value="P:proteolysis"/>
    <property type="evidence" value="ECO:0007669"/>
    <property type="project" value="InterPro"/>
</dbReference>
<feature type="compositionally biased region" description="Polar residues" evidence="2">
    <location>
        <begin position="38"/>
        <end position="60"/>
    </location>
</feature>
<dbReference type="SUPFAM" id="SSF54001">
    <property type="entry name" value="Cysteine proteinases"/>
    <property type="match status" value="1"/>
</dbReference>
<evidence type="ECO:0000313" key="5">
    <source>
        <dbReference type="Proteomes" id="UP000010475"/>
    </source>
</evidence>
<evidence type="ECO:0000256" key="1">
    <source>
        <dbReference type="PROSITE-ProRule" id="PRU00239"/>
    </source>
</evidence>
<dbReference type="OrthoDB" id="468501at2"/>
<organism evidence="4 5">
    <name type="scientific">Cylindrospermum stagnale PCC 7417</name>
    <dbReference type="NCBI Taxonomy" id="56107"/>
    <lineage>
        <taxon>Bacteria</taxon>
        <taxon>Bacillati</taxon>
        <taxon>Cyanobacteriota</taxon>
        <taxon>Cyanophyceae</taxon>
        <taxon>Nostocales</taxon>
        <taxon>Nostocaceae</taxon>
        <taxon>Cylindrospermum</taxon>
    </lineage>
</organism>
<proteinExistence type="predicted"/>
<dbReference type="RefSeq" id="WP_015206814.1">
    <property type="nucleotide sequence ID" value="NC_019757.1"/>
</dbReference>